<dbReference type="PANTHER" id="PTHR44259">
    <property type="entry name" value="OS07G0183000 PROTEIN-RELATED"/>
    <property type="match status" value="1"/>
</dbReference>
<feature type="non-terminal residue" evidence="2">
    <location>
        <position position="373"/>
    </location>
</feature>
<reference evidence="3" key="1">
    <citation type="submission" date="2016-04" db="EMBL/GenBank/DDBJ databases">
        <title>Cephalotus genome sequencing.</title>
        <authorList>
            <person name="Fukushima K."/>
            <person name="Hasebe M."/>
            <person name="Fang X."/>
        </authorList>
    </citation>
    <scope>NUCLEOTIDE SEQUENCE [LARGE SCALE GENOMIC DNA]</scope>
    <source>
        <strain evidence="3">cv. St1</strain>
    </source>
</reference>
<comment type="caution">
    <text evidence="2">The sequence shown here is derived from an EMBL/GenBank/DDBJ whole genome shotgun (WGS) entry which is preliminary data.</text>
</comment>
<dbReference type="Proteomes" id="UP000187406">
    <property type="component" value="Unassembled WGS sequence"/>
</dbReference>
<dbReference type="AlphaFoldDB" id="A0A1Q3BQX5"/>
<dbReference type="OrthoDB" id="642536at2759"/>
<dbReference type="Pfam" id="PF03478">
    <property type="entry name" value="Beta-prop_KIB1-4"/>
    <property type="match status" value="1"/>
</dbReference>
<protein>
    <submittedName>
        <fullName evidence="2">DUF295 domain-containing protein</fullName>
    </submittedName>
</protein>
<dbReference type="InParanoid" id="A0A1Q3BQX5"/>
<gene>
    <name evidence="2" type="ORF">CFOL_v3_13750</name>
</gene>
<dbReference type="EMBL" id="BDDD01000793">
    <property type="protein sequence ID" value="GAV70252.1"/>
    <property type="molecule type" value="Genomic_DNA"/>
</dbReference>
<proteinExistence type="predicted"/>
<dbReference type="FunCoup" id="A0A1Q3BQX5">
    <property type="interactions" value="34"/>
</dbReference>
<dbReference type="PANTHER" id="PTHR44259:SF15">
    <property type="entry name" value="F-BOX PROTEIN KIB2-RELATED"/>
    <property type="match status" value="1"/>
</dbReference>
<dbReference type="InterPro" id="IPR005174">
    <property type="entry name" value="KIB1-4_b-propeller"/>
</dbReference>
<accession>A0A1Q3BQX5</accession>
<evidence type="ECO:0000313" key="2">
    <source>
        <dbReference type="EMBL" id="GAV70252.1"/>
    </source>
</evidence>
<keyword evidence="3" id="KW-1185">Reference proteome</keyword>
<name>A0A1Q3BQX5_CEPFO</name>
<dbReference type="InterPro" id="IPR050942">
    <property type="entry name" value="F-box_BR-signaling"/>
</dbReference>
<evidence type="ECO:0000313" key="3">
    <source>
        <dbReference type="Proteomes" id="UP000187406"/>
    </source>
</evidence>
<evidence type="ECO:0000259" key="1">
    <source>
        <dbReference type="Pfam" id="PF03478"/>
    </source>
</evidence>
<sequence>HEAPWLLFPPQEESKRKTICTLLNLEANRVIKFKDLPKVYANGCCVGSSHGWLVFLDEQVTPFLLNPFTQERIQLPSIANFLCISKIDKNCEGEFVVDFTYRDRFGSCHLSRVETKQLRESFVHKAILSSSPKFRSNTCEVVMIYGLNSKLAYYKSGEESWNDLDGKHAHYCDILFNKNKLYALSNGGFIEVWDFDGGVPIKRMDINLSFEGTKEAEFLTKELYARTVYLVESCGDILLVVRYIGELVNEAGQPVYEADLYTKEDTHPLVCPYRTLKFYVHKLDFNEGKWVEVDSLGNQTLFLGGNHSLSISNSRIKKNSIYFIDDYWMRMNEDYLYGGHDMGVFSLKDQHVKPFCTYPSEKIHPPPCWIAPN</sequence>
<feature type="domain" description="KIB1-4 beta-propeller" evidence="1">
    <location>
        <begin position="24"/>
        <end position="346"/>
    </location>
</feature>
<dbReference type="STRING" id="3775.A0A1Q3BQX5"/>
<organism evidence="2 3">
    <name type="scientific">Cephalotus follicularis</name>
    <name type="common">Albany pitcher plant</name>
    <dbReference type="NCBI Taxonomy" id="3775"/>
    <lineage>
        <taxon>Eukaryota</taxon>
        <taxon>Viridiplantae</taxon>
        <taxon>Streptophyta</taxon>
        <taxon>Embryophyta</taxon>
        <taxon>Tracheophyta</taxon>
        <taxon>Spermatophyta</taxon>
        <taxon>Magnoliopsida</taxon>
        <taxon>eudicotyledons</taxon>
        <taxon>Gunneridae</taxon>
        <taxon>Pentapetalae</taxon>
        <taxon>rosids</taxon>
        <taxon>fabids</taxon>
        <taxon>Oxalidales</taxon>
        <taxon>Cephalotaceae</taxon>
        <taxon>Cephalotus</taxon>
    </lineage>
</organism>
<feature type="non-terminal residue" evidence="2">
    <location>
        <position position="1"/>
    </location>
</feature>